<reference evidence="1" key="1">
    <citation type="submission" date="2019-09" db="EMBL/GenBank/DDBJ databases">
        <title>Organ-specific transcriptomic study of the physiology of the cattle tick, Rhipicephalus microplus.</title>
        <authorList>
            <person name="Tirloni L."/>
            <person name="Braz G."/>
            <person name="Gandara A.C.P."/>
            <person name="Sabadin G.A."/>
            <person name="da Silva R.M."/>
            <person name="Guizzo M.G."/>
            <person name="Machado J.A."/>
            <person name="Costa E.P."/>
            <person name="Gomes H.F."/>
            <person name="Moraes J."/>
            <person name="Mota M.B.S."/>
            <person name="Mesquita R.D."/>
            <person name="Alvarenga P.H."/>
            <person name="Alves F."/>
            <person name="Seixas A."/>
            <person name="da Fonseca R.N."/>
            <person name="Fogaca A."/>
            <person name="Logullo C."/>
            <person name="Tanaka A."/>
            <person name="Daffre S."/>
            <person name="Termignoni C."/>
            <person name="Vaz I.S.Jr."/>
            <person name="Oliveira P.L."/>
            <person name="Ribeiro J.M."/>
        </authorList>
    </citation>
    <scope>NUCLEOTIDE SEQUENCE</scope>
    <source>
        <strain evidence="1">Porto Alegre</strain>
    </source>
</reference>
<name>A0A6M2D568_RHIMP</name>
<accession>A0A6M2D568</accession>
<dbReference type="VEuPathDB" id="VectorBase:LOC119173333"/>
<dbReference type="AlphaFoldDB" id="A0A6M2D568"/>
<proteinExistence type="predicted"/>
<protein>
    <submittedName>
        <fullName evidence="1">Uncharacterized protein</fullName>
    </submittedName>
</protein>
<evidence type="ECO:0000313" key="1">
    <source>
        <dbReference type="EMBL" id="NOV41313.1"/>
    </source>
</evidence>
<organism evidence="1">
    <name type="scientific">Rhipicephalus microplus</name>
    <name type="common">Cattle tick</name>
    <name type="synonym">Boophilus microplus</name>
    <dbReference type="NCBI Taxonomy" id="6941"/>
    <lineage>
        <taxon>Eukaryota</taxon>
        <taxon>Metazoa</taxon>
        <taxon>Ecdysozoa</taxon>
        <taxon>Arthropoda</taxon>
        <taxon>Chelicerata</taxon>
        <taxon>Arachnida</taxon>
        <taxon>Acari</taxon>
        <taxon>Parasitiformes</taxon>
        <taxon>Ixodida</taxon>
        <taxon>Ixodoidea</taxon>
        <taxon>Ixodidae</taxon>
        <taxon>Rhipicephalinae</taxon>
        <taxon>Rhipicephalus</taxon>
        <taxon>Boophilus</taxon>
    </lineage>
</organism>
<dbReference type="EMBL" id="GHWJ01008576">
    <property type="protein sequence ID" value="NOV41313.1"/>
    <property type="molecule type" value="Transcribed_RNA"/>
</dbReference>
<sequence length="156" mass="17240">MAYRRTGPSLLGYVVRDTQQQVMAYRRTGPSLLALLVAVLLVAPSSEKKLLKLALLMSGGTTFIPIPVPLQKKVQHTKLVPFNMPYPVPVPVHTHEHVKHGGKHEHVNYDHKHDDSRSKVVVIDDDHHGGGHYSGGHYGGGHYEHYSGGQYGGGYY</sequence>